<dbReference type="SMART" id="SM00347">
    <property type="entry name" value="HTH_MARR"/>
    <property type="match status" value="1"/>
</dbReference>
<dbReference type="AlphaFoldDB" id="A0A951PRG0"/>
<name>A0A951PRG0_9CYAN</name>
<evidence type="ECO:0000259" key="8">
    <source>
        <dbReference type="PROSITE" id="PS50995"/>
    </source>
</evidence>
<dbReference type="SUPFAM" id="SSF46785">
    <property type="entry name" value="Winged helix' DNA-binding domain"/>
    <property type="match status" value="1"/>
</dbReference>
<evidence type="ECO:0000256" key="2">
    <source>
        <dbReference type="ARBA" id="ARBA00023015"/>
    </source>
</evidence>
<dbReference type="Proteomes" id="UP000753908">
    <property type="component" value="Unassembled WGS sequence"/>
</dbReference>
<dbReference type="InterPro" id="IPR036388">
    <property type="entry name" value="WH-like_DNA-bd_sf"/>
</dbReference>
<comment type="similarity">
    <text evidence="5">Belongs to the SarZ family.</text>
</comment>
<feature type="domain" description="HTH marR-type" evidence="8">
    <location>
        <begin position="7"/>
        <end position="139"/>
    </location>
</feature>
<dbReference type="PRINTS" id="PR00598">
    <property type="entry name" value="HTHMARR"/>
</dbReference>
<gene>
    <name evidence="9" type="ORF">KME25_26175</name>
</gene>
<dbReference type="GO" id="GO:0003677">
    <property type="term" value="F:DNA binding"/>
    <property type="evidence" value="ECO:0007669"/>
    <property type="project" value="UniProtKB-KW"/>
</dbReference>
<accession>A0A951PRG0</accession>
<comment type="caution">
    <text evidence="9">The sequence shown here is derived from an EMBL/GenBank/DDBJ whole genome shotgun (WGS) entry which is preliminary data.</text>
</comment>
<dbReference type="InterPro" id="IPR036390">
    <property type="entry name" value="WH_DNA-bd_sf"/>
</dbReference>
<evidence type="ECO:0000256" key="4">
    <source>
        <dbReference type="ARBA" id="ARBA00023163"/>
    </source>
</evidence>
<dbReference type="InterPro" id="IPR000835">
    <property type="entry name" value="HTH_MarR-typ"/>
</dbReference>
<organism evidence="9 10">
    <name type="scientific">Symplocastrum torsivum CPER-KK1</name>
    <dbReference type="NCBI Taxonomy" id="450513"/>
    <lineage>
        <taxon>Bacteria</taxon>
        <taxon>Bacillati</taxon>
        <taxon>Cyanobacteriota</taxon>
        <taxon>Cyanophyceae</taxon>
        <taxon>Oscillatoriophycideae</taxon>
        <taxon>Oscillatoriales</taxon>
        <taxon>Microcoleaceae</taxon>
        <taxon>Symplocastrum</taxon>
    </lineage>
</organism>
<dbReference type="GO" id="GO:0003700">
    <property type="term" value="F:DNA-binding transcription factor activity"/>
    <property type="evidence" value="ECO:0007669"/>
    <property type="project" value="InterPro"/>
</dbReference>
<keyword evidence="4" id="KW-0804">Transcription</keyword>
<dbReference type="EMBL" id="JAHHIF010000050">
    <property type="protein sequence ID" value="MBW4547901.1"/>
    <property type="molecule type" value="Genomic_DNA"/>
</dbReference>
<dbReference type="PROSITE" id="PS50995">
    <property type="entry name" value="HTH_MARR_2"/>
    <property type="match status" value="1"/>
</dbReference>
<dbReference type="PANTHER" id="PTHR42756">
    <property type="entry name" value="TRANSCRIPTIONAL REGULATOR, MARR"/>
    <property type="match status" value="1"/>
</dbReference>
<evidence type="ECO:0000256" key="6">
    <source>
        <dbReference type="ARBA" id="ARBA00047188"/>
    </source>
</evidence>
<dbReference type="PANTHER" id="PTHR42756:SF1">
    <property type="entry name" value="TRANSCRIPTIONAL REPRESSOR OF EMRAB OPERON"/>
    <property type="match status" value="1"/>
</dbReference>
<reference evidence="9" key="2">
    <citation type="journal article" date="2022" name="Microbiol. Resour. Announc.">
        <title>Metagenome Sequencing to Explore Phylogenomics of Terrestrial Cyanobacteria.</title>
        <authorList>
            <person name="Ward R.D."/>
            <person name="Stajich J.E."/>
            <person name="Johansen J.R."/>
            <person name="Huntemann M."/>
            <person name="Clum A."/>
            <person name="Foster B."/>
            <person name="Foster B."/>
            <person name="Roux S."/>
            <person name="Palaniappan K."/>
            <person name="Varghese N."/>
            <person name="Mukherjee S."/>
            <person name="Reddy T.B.K."/>
            <person name="Daum C."/>
            <person name="Copeland A."/>
            <person name="Chen I.A."/>
            <person name="Ivanova N.N."/>
            <person name="Kyrpides N.C."/>
            <person name="Shapiro N."/>
            <person name="Eloe-Fadrosh E.A."/>
            <person name="Pietrasiak N."/>
        </authorList>
    </citation>
    <scope>NUCLEOTIDE SEQUENCE</scope>
    <source>
        <strain evidence="9">CPER-KK1</strain>
    </source>
</reference>
<dbReference type="InterPro" id="IPR055166">
    <property type="entry name" value="Transc_reg_Sar_Rot_HTH"/>
</dbReference>
<evidence type="ECO:0000256" key="3">
    <source>
        <dbReference type="ARBA" id="ARBA00023125"/>
    </source>
</evidence>
<dbReference type="Pfam" id="PF22381">
    <property type="entry name" value="Staph_reg_Sar_Rot"/>
    <property type="match status" value="1"/>
</dbReference>
<evidence type="ECO:0000256" key="7">
    <source>
        <dbReference type="ARBA" id="ARBA00047207"/>
    </source>
</evidence>
<keyword evidence="2" id="KW-0805">Transcription regulation</keyword>
<proteinExistence type="inferred from homology"/>
<keyword evidence="3" id="KW-0238">DNA-binding</keyword>
<dbReference type="GO" id="GO:0005737">
    <property type="term" value="C:cytoplasm"/>
    <property type="evidence" value="ECO:0007669"/>
    <property type="project" value="UniProtKB-SubCell"/>
</dbReference>
<dbReference type="Gene3D" id="1.10.10.10">
    <property type="entry name" value="Winged helix-like DNA-binding domain superfamily/Winged helix DNA-binding domain"/>
    <property type="match status" value="1"/>
</dbReference>
<evidence type="ECO:0000256" key="1">
    <source>
        <dbReference type="ARBA" id="ARBA00004496"/>
    </source>
</evidence>
<evidence type="ECO:0000313" key="10">
    <source>
        <dbReference type="Proteomes" id="UP000753908"/>
    </source>
</evidence>
<evidence type="ECO:0000256" key="5">
    <source>
        <dbReference type="ARBA" id="ARBA00046337"/>
    </source>
</evidence>
<sequence length="142" mass="16770">MPEKPMLQTIAYLMVQVCRAHRNQASVVLAELGLHTGQEILLMHLWENDGLIQSELALLMEVEPPTLTKMLHRMEKVRLLERRRDEQDARSYRIYLTDKGRALFEPVTHVWNVQENRILTDLTLEEQLLFRRLLLQVRSNLT</sequence>
<comment type="subcellular location">
    <subcellularLocation>
        <location evidence="1">Cytoplasm</location>
    </subcellularLocation>
</comment>
<evidence type="ECO:0000313" key="9">
    <source>
        <dbReference type="EMBL" id="MBW4547901.1"/>
    </source>
</evidence>
<protein>
    <recommendedName>
        <fullName evidence="6">HTH-type transcriptional regulator SarZ</fullName>
    </recommendedName>
    <alternativeName>
        <fullName evidence="7">Staphylococcal accessory regulator Z</fullName>
    </alternativeName>
</protein>
<reference evidence="9" key="1">
    <citation type="submission" date="2021-05" db="EMBL/GenBank/DDBJ databases">
        <authorList>
            <person name="Pietrasiak N."/>
            <person name="Ward R."/>
            <person name="Stajich J.E."/>
            <person name="Kurbessoian T."/>
        </authorList>
    </citation>
    <scope>NUCLEOTIDE SEQUENCE</scope>
    <source>
        <strain evidence="9">CPER-KK1</strain>
    </source>
</reference>